<feature type="chain" id="PRO_5037092944" evidence="1">
    <location>
        <begin position="27"/>
        <end position="54"/>
    </location>
</feature>
<protein>
    <submittedName>
        <fullName evidence="2">Uncharacterized protein</fullName>
    </submittedName>
</protein>
<proteinExistence type="predicted"/>
<comment type="caution">
    <text evidence="2">The sequence shown here is derived from an EMBL/GenBank/DDBJ whole genome shotgun (WGS) entry which is preliminary data.</text>
</comment>
<evidence type="ECO:0000256" key="1">
    <source>
        <dbReference type="SAM" id="SignalP"/>
    </source>
</evidence>
<sequence>MRPPKRAGSHACSALCLCSQKLVSLALGIVGGKLQRSAGPGRQHCHVFALGLLL</sequence>
<accession>A0A921RBQ3</accession>
<feature type="signal peptide" evidence="1">
    <location>
        <begin position="1"/>
        <end position="26"/>
    </location>
</feature>
<gene>
    <name evidence="2" type="ORF">BDA96_03G033500</name>
</gene>
<evidence type="ECO:0000313" key="3">
    <source>
        <dbReference type="Proteomes" id="UP000807115"/>
    </source>
</evidence>
<reference evidence="2" key="1">
    <citation type="journal article" date="2019" name="BMC Genomics">
        <title>A new reference genome for Sorghum bicolor reveals high levels of sequence similarity between sweet and grain genotypes: implications for the genetics of sugar metabolism.</title>
        <authorList>
            <person name="Cooper E.A."/>
            <person name="Brenton Z.W."/>
            <person name="Flinn B.S."/>
            <person name="Jenkins J."/>
            <person name="Shu S."/>
            <person name="Flowers D."/>
            <person name="Luo F."/>
            <person name="Wang Y."/>
            <person name="Xia P."/>
            <person name="Barry K."/>
            <person name="Daum C."/>
            <person name="Lipzen A."/>
            <person name="Yoshinaga Y."/>
            <person name="Schmutz J."/>
            <person name="Saski C."/>
            <person name="Vermerris W."/>
            <person name="Kresovich S."/>
        </authorList>
    </citation>
    <scope>NUCLEOTIDE SEQUENCE</scope>
</reference>
<name>A0A921RBQ3_SORBI</name>
<dbReference type="EMBL" id="CM027682">
    <property type="protein sequence ID" value="KAG0536077.1"/>
    <property type="molecule type" value="Genomic_DNA"/>
</dbReference>
<evidence type="ECO:0000313" key="2">
    <source>
        <dbReference type="EMBL" id="KAG0536077.1"/>
    </source>
</evidence>
<organism evidence="2 3">
    <name type="scientific">Sorghum bicolor</name>
    <name type="common">Sorghum</name>
    <name type="synonym">Sorghum vulgare</name>
    <dbReference type="NCBI Taxonomy" id="4558"/>
    <lineage>
        <taxon>Eukaryota</taxon>
        <taxon>Viridiplantae</taxon>
        <taxon>Streptophyta</taxon>
        <taxon>Embryophyta</taxon>
        <taxon>Tracheophyta</taxon>
        <taxon>Spermatophyta</taxon>
        <taxon>Magnoliopsida</taxon>
        <taxon>Liliopsida</taxon>
        <taxon>Poales</taxon>
        <taxon>Poaceae</taxon>
        <taxon>PACMAD clade</taxon>
        <taxon>Panicoideae</taxon>
        <taxon>Andropogonodae</taxon>
        <taxon>Andropogoneae</taxon>
        <taxon>Sorghinae</taxon>
        <taxon>Sorghum</taxon>
    </lineage>
</organism>
<reference evidence="2" key="2">
    <citation type="submission" date="2020-10" db="EMBL/GenBank/DDBJ databases">
        <authorList>
            <person name="Cooper E.A."/>
            <person name="Brenton Z.W."/>
            <person name="Flinn B.S."/>
            <person name="Jenkins J."/>
            <person name="Shu S."/>
            <person name="Flowers D."/>
            <person name="Luo F."/>
            <person name="Wang Y."/>
            <person name="Xia P."/>
            <person name="Barry K."/>
            <person name="Daum C."/>
            <person name="Lipzen A."/>
            <person name="Yoshinaga Y."/>
            <person name="Schmutz J."/>
            <person name="Saski C."/>
            <person name="Vermerris W."/>
            <person name="Kresovich S."/>
        </authorList>
    </citation>
    <scope>NUCLEOTIDE SEQUENCE</scope>
</reference>
<keyword evidence="1" id="KW-0732">Signal</keyword>
<dbReference type="AlphaFoldDB" id="A0A921RBQ3"/>
<dbReference type="Proteomes" id="UP000807115">
    <property type="component" value="Chromosome 3"/>
</dbReference>